<proteinExistence type="predicted"/>
<feature type="compositionally biased region" description="Basic and acidic residues" evidence="1">
    <location>
        <begin position="740"/>
        <end position="751"/>
    </location>
</feature>
<gene>
    <name evidence="2" type="ORF">U9M48_002827</name>
</gene>
<organism evidence="2 3">
    <name type="scientific">Paspalum notatum var. saurae</name>
    <dbReference type="NCBI Taxonomy" id="547442"/>
    <lineage>
        <taxon>Eukaryota</taxon>
        <taxon>Viridiplantae</taxon>
        <taxon>Streptophyta</taxon>
        <taxon>Embryophyta</taxon>
        <taxon>Tracheophyta</taxon>
        <taxon>Spermatophyta</taxon>
        <taxon>Magnoliopsida</taxon>
        <taxon>Liliopsida</taxon>
        <taxon>Poales</taxon>
        <taxon>Poaceae</taxon>
        <taxon>PACMAD clade</taxon>
        <taxon>Panicoideae</taxon>
        <taxon>Andropogonodae</taxon>
        <taxon>Paspaleae</taxon>
        <taxon>Paspalinae</taxon>
        <taxon>Paspalum</taxon>
    </lineage>
</organism>
<feature type="compositionally biased region" description="Acidic residues" evidence="1">
    <location>
        <begin position="223"/>
        <end position="236"/>
    </location>
</feature>
<dbReference type="Proteomes" id="UP001341281">
    <property type="component" value="Chromosome 01"/>
</dbReference>
<keyword evidence="3" id="KW-1185">Reference proteome</keyword>
<reference evidence="2 3" key="1">
    <citation type="submission" date="2024-02" db="EMBL/GenBank/DDBJ databases">
        <title>High-quality chromosome-scale genome assembly of Pensacola bahiagrass (Paspalum notatum Flugge var. saurae).</title>
        <authorList>
            <person name="Vega J.M."/>
            <person name="Podio M."/>
            <person name="Orjuela J."/>
            <person name="Siena L.A."/>
            <person name="Pessino S.C."/>
            <person name="Combes M.C."/>
            <person name="Mariac C."/>
            <person name="Albertini E."/>
            <person name="Pupilli F."/>
            <person name="Ortiz J.P.A."/>
            <person name="Leblanc O."/>
        </authorList>
    </citation>
    <scope>NUCLEOTIDE SEQUENCE [LARGE SCALE GENOMIC DNA]</scope>
    <source>
        <strain evidence="2">R1</strain>
        <tissue evidence="2">Leaf</tissue>
    </source>
</reference>
<accession>A0AAQ3PRT0</accession>
<protein>
    <submittedName>
        <fullName evidence="2">Uncharacterized protein</fullName>
    </submittedName>
</protein>
<evidence type="ECO:0000313" key="3">
    <source>
        <dbReference type="Proteomes" id="UP001341281"/>
    </source>
</evidence>
<feature type="region of interest" description="Disordered" evidence="1">
    <location>
        <begin position="608"/>
        <end position="629"/>
    </location>
</feature>
<name>A0AAQ3PRT0_PASNO</name>
<evidence type="ECO:0000313" key="2">
    <source>
        <dbReference type="EMBL" id="WVZ51712.1"/>
    </source>
</evidence>
<feature type="region of interest" description="Disordered" evidence="1">
    <location>
        <begin position="218"/>
        <end position="244"/>
    </location>
</feature>
<dbReference type="AlphaFoldDB" id="A0AAQ3PRT0"/>
<feature type="compositionally biased region" description="Basic and acidic residues" evidence="1">
    <location>
        <begin position="709"/>
        <end position="725"/>
    </location>
</feature>
<evidence type="ECO:0000256" key="1">
    <source>
        <dbReference type="SAM" id="MobiDB-lite"/>
    </source>
</evidence>
<feature type="region of interest" description="Disordered" evidence="1">
    <location>
        <begin position="375"/>
        <end position="402"/>
    </location>
</feature>
<dbReference type="EMBL" id="CP144745">
    <property type="protein sequence ID" value="WVZ51712.1"/>
    <property type="molecule type" value="Genomic_DNA"/>
</dbReference>
<feature type="compositionally biased region" description="Acidic residues" evidence="1">
    <location>
        <begin position="617"/>
        <end position="629"/>
    </location>
</feature>
<sequence>MGDELTAVGQRQRVRVGAPGRRARHEDEQLRPQPQQHLPHRLVSSGTLELLGQHHALLHRRGFVEIPAAVEPRGHQPAPAVRGGAAALEEAVELRPDALVRLVRPGLVVRQEPRLVGHKVGAVPGQRHGGMACGRQRAALLGVVVVLRLQQHRRQVPHQDHRGGAPAVVTRPLEVLERPEGAAAAIAAPQRLPSIAEREPAAAVKHALEDLGDGLLGLGGDDGVGEADEAPLEEAGDEHPDPPRVELVDFEQGELVDLDDGAGAFLDPQRSLDGLAHVGPLPERRAGGVVAEHGGEVPVGEHVLHELVDLDGEEGEREEEGDDEVGGGEHHADEERDLVDEAPVLEDHVGRQLHEAAEEVDQHVEHVAVAGDEHHGDAVEEDEEDGEGEVGGEQPGLGQRQRDDGLVVLVQEGELLLHHVEGPLRAELLQEAEAHQVARLLRAGLHHGVPLHLSPQQLEEGQAQARVLQIVPATLVVLEHRVRLGEMPDRADADELRGRRLRRRLVNGRRLHLCLHKHAVLLQVATLVGEEDVDPREPESAGRLLAFQPALPHHHVVARTQDLQSIITVIFIGGSSEMLLFGADEVRHVAGDEAGVPGEVEGALGELDAGGPLAELGDAEDPEDDEEGLGDGRVHVGVDEVADPHHARRLLDGVEEGVAPHAAREGVALGGHHGVHLLAEELHQEHPEEDEVGARGGALGAGLGVHVGHEGQEEREGGAEEDARRHGVAAVPAGEPRQQAQREQRGAEDGHQHRRGHHQTLGGAQVARHREVGHQRGRRRGAPVLFRSSGKRTVELLSGAAPADARLYNSSAAMAAACCLLPAACWGVDRAAVPRSATHRTAFANLYVIYCYYQHIYIVAESSQHDGNKQRKPGLDAGIRICFVYLLRMLLLPSDQTRNACTRHGTS</sequence>
<feature type="region of interest" description="Disordered" evidence="1">
    <location>
        <begin position="16"/>
        <end position="35"/>
    </location>
</feature>
<feature type="compositionally biased region" description="Acidic residues" evidence="1">
    <location>
        <begin position="379"/>
        <end position="390"/>
    </location>
</feature>
<feature type="compositionally biased region" description="Acidic residues" evidence="1">
    <location>
        <begin position="311"/>
        <end position="326"/>
    </location>
</feature>
<feature type="region of interest" description="Disordered" evidence="1">
    <location>
        <begin position="709"/>
        <end position="783"/>
    </location>
</feature>
<feature type="region of interest" description="Disordered" evidence="1">
    <location>
        <begin position="311"/>
        <end position="336"/>
    </location>
</feature>